<dbReference type="OrthoDB" id="9927821at2"/>
<evidence type="ECO:0000256" key="1">
    <source>
        <dbReference type="SAM" id="MobiDB-lite"/>
    </source>
</evidence>
<dbReference type="STRING" id="1123272.SAMN02745824_3289"/>
<proteinExistence type="predicted"/>
<keyword evidence="2" id="KW-0472">Membrane</keyword>
<evidence type="ECO:0000313" key="3">
    <source>
        <dbReference type="EMBL" id="SIO19181.1"/>
    </source>
</evidence>
<keyword evidence="4" id="KW-1185">Reference proteome</keyword>
<feature type="region of interest" description="Disordered" evidence="1">
    <location>
        <begin position="57"/>
        <end position="86"/>
    </location>
</feature>
<dbReference type="RefSeq" id="WP_074206174.1">
    <property type="nucleotide sequence ID" value="NZ_FSQW01000002.1"/>
</dbReference>
<feature type="transmembrane region" description="Helical" evidence="2">
    <location>
        <begin position="33"/>
        <end position="50"/>
    </location>
</feature>
<protein>
    <submittedName>
        <fullName evidence="3">Uncharacterized protein</fullName>
    </submittedName>
</protein>
<evidence type="ECO:0000313" key="4">
    <source>
        <dbReference type="Proteomes" id="UP000185192"/>
    </source>
</evidence>
<feature type="region of interest" description="Disordered" evidence="1">
    <location>
        <begin position="1"/>
        <end position="32"/>
    </location>
</feature>
<organism evidence="3 4">
    <name type="scientific">Parasphingorhabdus marina DSM 22363</name>
    <dbReference type="NCBI Taxonomy" id="1123272"/>
    <lineage>
        <taxon>Bacteria</taxon>
        <taxon>Pseudomonadati</taxon>
        <taxon>Pseudomonadota</taxon>
        <taxon>Alphaproteobacteria</taxon>
        <taxon>Sphingomonadales</taxon>
        <taxon>Sphingomonadaceae</taxon>
        <taxon>Parasphingorhabdus</taxon>
    </lineage>
</organism>
<dbReference type="AlphaFoldDB" id="A0A1N6HHB1"/>
<feature type="compositionally biased region" description="Basic and acidic residues" evidence="1">
    <location>
        <begin position="1"/>
        <end position="24"/>
    </location>
</feature>
<keyword evidence="2" id="KW-1133">Transmembrane helix</keyword>
<keyword evidence="2" id="KW-0812">Transmembrane</keyword>
<dbReference type="EMBL" id="FSQW01000002">
    <property type="protein sequence ID" value="SIO19181.1"/>
    <property type="molecule type" value="Genomic_DNA"/>
</dbReference>
<name>A0A1N6HHB1_9SPHN</name>
<evidence type="ECO:0000256" key="2">
    <source>
        <dbReference type="SAM" id="Phobius"/>
    </source>
</evidence>
<dbReference type="Proteomes" id="UP000185192">
    <property type="component" value="Unassembled WGS sequence"/>
</dbReference>
<accession>A0A1N6HHB1</accession>
<feature type="compositionally biased region" description="Acidic residues" evidence="1">
    <location>
        <begin position="74"/>
        <end position="86"/>
    </location>
</feature>
<sequence>MTDDKKTPEADATENEKGNGEKKTGKWSTGAKVGAAVGSAAVAAALIYAGRHKMRKLDEFKSAKPQPGTRYENEPVDDDQDEDDGK</sequence>
<gene>
    <name evidence="3" type="ORF">SAMN02745824_3289</name>
</gene>
<reference evidence="4" key="1">
    <citation type="submission" date="2016-11" db="EMBL/GenBank/DDBJ databases">
        <authorList>
            <person name="Varghese N."/>
            <person name="Submissions S."/>
        </authorList>
    </citation>
    <scope>NUCLEOTIDE SEQUENCE [LARGE SCALE GENOMIC DNA]</scope>
    <source>
        <strain evidence="4">DSM 22363</strain>
    </source>
</reference>